<dbReference type="InterPro" id="IPR006447">
    <property type="entry name" value="Myb_dom_plants"/>
</dbReference>
<evidence type="ECO:0000256" key="2">
    <source>
        <dbReference type="ARBA" id="ARBA00023015"/>
    </source>
</evidence>
<dbReference type="Proteomes" id="UP000827889">
    <property type="component" value="Chromosome 10"/>
</dbReference>
<evidence type="ECO:0000256" key="4">
    <source>
        <dbReference type="ARBA" id="ARBA00023242"/>
    </source>
</evidence>
<dbReference type="KEGG" id="rarg:115732228"/>
<keyword evidence="4" id="KW-0539">Nucleus</keyword>
<gene>
    <name evidence="7" type="primary">LOC115732228</name>
</gene>
<dbReference type="SUPFAM" id="SSF46689">
    <property type="entry name" value="Homeodomain-like"/>
    <property type="match status" value="1"/>
</dbReference>
<evidence type="ECO:0000259" key="5">
    <source>
        <dbReference type="PROSITE" id="PS51294"/>
    </source>
</evidence>
<dbReference type="PROSITE" id="PS51294">
    <property type="entry name" value="HTH_MYB"/>
    <property type="match status" value="1"/>
</dbReference>
<organism evidence="6 7">
    <name type="scientific">Rhodamnia argentea</name>
    <dbReference type="NCBI Taxonomy" id="178133"/>
    <lineage>
        <taxon>Eukaryota</taxon>
        <taxon>Viridiplantae</taxon>
        <taxon>Streptophyta</taxon>
        <taxon>Embryophyta</taxon>
        <taxon>Tracheophyta</taxon>
        <taxon>Spermatophyta</taxon>
        <taxon>Magnoliopsida</taxon>
        <taxon>eudicotyledons</taxon>
        <taxon>Gunneridae</taxon>
        <taxon>Pentapetalae</taxon>
        <taxon>rosids</taxon>
        <taxon>malvids</taxon>
        <taxon>Myrtales</taxon>
        <taxon>Myrtaceae</taxon>
        <taxon>Myrtoideae</taxon>
        <taxon>Myrteae</taxon>
        <taxon>Australasian group</taxon>
        <taxon>Rhodamnia</taxon>
    </lineage>
</organism>
<dbReference type="OrthoDB" id="551907at2759"/>
<evidence type="ECO:0000256" key="1">
    <source>
        <dbReference type="ARBA" id="ARBA00004123"/>
    </source>
</evidence>
<dbReference type="PANTHER" id="PTHR31314">
    <property type="entry name" value="MYB FAMILY TRANSCRIPTION FACTOR PHL7-LIKE"/>
    <property type="match status" value="1"/>
</dbReference>
<keyword evidence="2" id="KW-0805">Transcription regulation</keyword>
<proteinExistence type="predicted"/>
<dbReference type="InterPro" id="IPR009057">
    <property type="entry name" value="Homeodomain-like_sf"/>
</dbReference>
<evidence type="ECO:0000313" key="7">
    <source>
        <dbReference type="RefSeq" id="XP_030518746.1"/>
    </source>
</evidence>
<name>A0A8B8N8J5_9MYRT</name>
<dbReference type="GO" id="GO:0005634">
    <property type="term" value="C:nucleus"/>
    <property type="evidence" value="ECO:0007669"/>
    <property type="project" value="UniProtKB-SubCell"/>
</dbReference>
<dbReference type="InterPro" id="IPR017930">
    <property type="entry name" value="Myb_dom"/>
</dbReference>
<dbReference type="NCBIfam" id="TIGR01557">
    <property type="entry name" value="myb_SHAQKYF"/>
    <property type="match status" value="1"/>
</dbReference>
<reference evidence="7" key="1">
    <citation type="submission" date="2025-08" db="UniProtKB">
        <authorList>
            <consortium name="RefSeq"/>
        </authorList>
    </citation>
    <scope>IDENTIFICATION</scope>
    <source>
        <tissue evidence="7">Leaf</tissue>
    </source>
</reference>
<evidence type="ECO:0000256" key="3">
    <source>
        <dbReference type="ARBA" id="ARBA00023163"/>
    </source>
</evidence>
<dbReference type="GO" id="GO:0003700">
    <property type="term" value="F:DNA-binding transcription factor activity"/>
    <property type="evidence" value="ECO:0007669"/>
    <property type="project" value="InterPro"/>
</dbReference>
<protein>
    <submittedName>
        <fullName evidence="7">Uncharacterized protein LOC115732228 isoform X1</fullName>
    </submittedName>
</protein>
<dbReference type="InterPro" id="IPR001005">
    <property type="entry name" value="SANT/Myb"/>
</dbReference>
<accession>A0A8B8N8J5</accession>
<dbReference type="PANTHER" id="PTHR31314:SF113">
    <property type="entry name" value="MYB FAMILY TRANSCRIPTION FACTOR MPH1"/>
    <property type="match status" value="1"/>
</dbReference>
<dbReference type="InterPro" id="IPR046955">
    <property type="entry name" value="PHR1-like"/>
</dbReference>
<feature type="domain" description="HTH myb-type" evidence="5">
    <location>
        <begin position="27"/>
        <end position="87"/>
    </location>
</feature>
<dbReference type="GO" id="GO:0003677">
    <property type="term" value="F:DNA binding"/>
    <property type="evidence" value="ECO:0007669"/>
    <property type="project" value="InterPro"/>
</dbReference>
<evidence type="ECO:0000313" key="6">
    <source>
        <dbReference type="Proteomes" id="UP000827889"/>
    </source>
</evidence>
<sequence>MSISMAMMNPDAEMRRSRRSEVRRYNKSDVSRLRWTPELHDHFVEAVERLGGKYNATPKRILQMMSVEGLKISHVKSHLQMYRSSKDCSNVANGVLWPWEGSHVHRANHQESYEPQFICTSRVMDTGCYGLALQTEKEDYNEYEVVPTFFIYDSFRFTRRTRLCEAQTSREEDDDELSENCELSLSFNSSVTMQCAAAEDKEPSWPLMVDDPIFQFGSDSGDHPPETGHLNLDLNI</sequence>
<dbReference type="Pfam" id="PF00249">
    <property type="entry name" value="Myb_DNA-binding"/>
    <property type="match status" value="1"/>
</dbReference>
<keyword evidence="3" id="KW-0804">Transcription</keyword>
<dbReference type="AlphaFoldDB" id="A0A8B8N8J5"/>
<comment type="subcellular location">
    <subcellularLocation>
        <location evidence="1">Nucleus</location>
    </subcellularLocation>
</comment>
<dbReference type="GeneID" id="115732228"/>
<keyword evidence="6" id="KW-1185">Reference proteome</keyword>
<dbReference type="Gene3D" id="1.10.10.60">
    <property type="entry name" value="Homeodomain-like"/>
    <property type="match status" value="1"/>
</dbReference>
<dbReference type="RefSeq" id="XP_030518746.1">
    <property type="nucleotide sequence ID" value="XM_030662886.2"/>
</dbReference>
<dbReference type="FunFam" id="1.10.10.60:FF:000002">
    <property type="entry name" value="Myb family transcription factor"/>
    <property type="match status" value="1"/>
</dbReference>